<dbReference type="InterPro" id="IPR036390">
    <property type="entry name" value="WH_DNA-bd_sf"/>
</dbReference>
<dbReference type="Pfam" id="PF13545">
    <property type="entry name" value="HTH_Crp_2"/>
    <property type="match status" value="1"/>
</dbReference>
<dbReference type="SMART" id="SM00100">
    <property type="entry name" value="cNMP"/>
    <property type="match status" value="1"/>
</dbReference>
<accession>A0A927CY44</accession>
<comment type="caution">
    <text evidence="7">The sequence shown here is derived from an EMBL/GenBank/DDBJ whole genome shotgun (WGS) entry which is preliminary data.</text>
</comment>
<dbReference type="InterPro" id="IPR050397">
    <property type="entry name" value="Env_Response_Regulators"/>
</dbReference>
<organism evidence="7 8">
    <name type="scientific">Peribacillus faecalis</name>
    <dbReference type="NCBI Taxonomy" id="2772559"/>
    <lineage>
        <taxon>Bacteria</taxon>
        <taxon>Bacillati</taxon>
        <taxon>Bacillota</taxon>
        <taxon>Bacilli</taxon>
        <taxon>Bacillales</taxon>
        <taxon>Bacillaceae</taxon>
        <taxon>Peribacillus</taxon>
    </lineage>
</organism>
<dbReference type="GO" id="GO:0003700">
    <property type="term" value="F:DNA-binding transcription factor activity"/>
    <property type="evidence" value="ECO:0007669"/>
    <property type="project" value="TreeGrafter"/>
</dbReference>
<dbReference type="PROSITE" id="PS50042">
    <property type="entry name" value="CNMP_BINDING_3"/>
    <property type="match status" value="1"/>
</dbReference>
<feature type="domain" description="Cyclic nucleotide-binding" evidence="5">
    <location>
        <begin position="10"/>
        <end position="116"/>
    </location>
</feature>
<dbReference type="Gene3D" id="1.10.10.10">
    <property type="entry name" value="Winged helix-like DNA-binding domain superfamily/Winged helix DNA-binding domain"/>
    <property type="match status" value="1"/>
</dbReference>
<reference evidence="7" key="1">
    <citation type="submission" date="2020-09" db="EMBL/GenBank/DDBJ databases">
        <title>Bacillus faecalis sp. nov., a moderately halophilic bacterium isolated from cow faeces.</title>
        <authorList>
            <person name="Jiang L."/>
            <person name="Lee J."/>
        </authorList>
    </citation>
    <scope>NUCLEOTIDE SEQUENCE</scope>
    <source>
        <strain evidence="7">AGMB 02131</strain>
    </source>
</reference>
<dbReference type="InterPro" id="IPR000595">
    <property type="entry name" value="cNMP-bd_dom"/>
</dbReference>
<dbReference type="CDD" id="cd00038">
    <property type="entry name" value="CAP_ED"/>
    <property type="match status" value="1"/>
</dbReference>
<dbReference type="PROSITE" id="PS51063">
    <property type="entry name" value="HTH_CRP_2"/>
    <property type="match status" value="1"/>
</dbReference>
<dbReference type="InterPro" id="IPR036388">
    <property type="entry name" value="WH-like_DNA-bd_sf"/>
</dbReference>
<dbReference type="GO" id="GO:0005829">
    <property type="term" value="C:cytosol"/>
    <property type="evidence" value="ECO:0007669"/>
    <property type="project" value="TreeGrafter"/>
</dbReference>
<evidence type="ECO:0000313" key="7">
    <source>
        <dbReference type="EMBL" id="MBD3109181.1"/>
    </source>
</evidence>
<evidence type="ECO:0000256" key="4">
    <source>
        <dbReference type="ARBA" id="ARBA00023163"/>
    </source>
</evidence>
<dbReference type="SUPFAM" id="SSF46785">
    <property type="entry name" value="Winged helix' DNA-binding domain"/>
    <property type="match status" value="1"/>
</dbReference>
<dbReference type="RefSeq" id="WP_190998718.1">
    <property type="nucleotide sequence ID" value="NZ_JACXSI010000029.1"/>
</dbReference>
<keyword evidence="8" id="KW-1185">Reference proteome</keyword>
<feature type="domain" description="HTH crp-type" evidence="6">
    <location>
        <begin position="149"/>
        <end position="220"/>
    </location>
</feature>
<dbReference type="Gene3D" id="2.60.120.10">
    <property type="entry name" value="Jelly Rolls"/>
    <property type="match status" value="1"/>
</dbReference>
<evidence type="ECO:0000256" key="3">
    <source>
        <dbReference type="ARBA" id="ARBA00023159"/>
    </source>
</evidence>
<keyword evidence="1" id="KW-0805">Transcription regulation</keyword>
<sequence length="232" mass="26803">MQDLKKKQMILSYLQKYELEQIFEPIGIEQFELLQLPKGHVLCAKGDEINEMYLLVEGKLKIYTTTLDDKRLILRFQEAMGMIGDIEFIQATPVLYTIETSTDCTVIRLPYAVLRQKASQEPQFLTFLLKVVTNKFRAKTDAASLNLLYPVEVRLASYLLSTKADNERLLYHEEAKDSSMNDIADMVGTSYRHLNRVIKKLCNDGVIERIGGKLFIKDIEKLREIAKNNIYE</sequence>
<dbReference type="GO" id="GO:0003677">
    <property type="term" value="F:DNA binding"/>
    <property type="evidence" value="ECO:0007669"/>
    <property type="project" value="UniProtKB-KW"/>
</dbReference>
<evidence type="ECO:0000256" key="2">
    <source>
        <dbReference type="ARBA" id="ARBA00023125"/>
    </source>
</evidence>
<evidence type="ECO:0000259" key="6">
    <source>
        <dbReference type="PROSITE" id="PS51063"/>
    </source>
</evidence>
<gene>
    <name evidence="7" type="ORF">IEO70_12565</name>
</gene>
<keyword evidence="2" id="KW-0238">DNA-binding</keyword>
<dbReference type="Proteomes" id="UP000602076">
    <property type="component" value="Unassembled WGS sequence"/>
</dbReference>
<proteinExistence type="predicted"/>
<dbReference type="InterPro" id="IPR018490">
    <property type="entry name" value="cNMP-bd_dom_sf"/>
</dbReference>
<dbReference type="PANTHER" id="PTHR24567">
    <property type="entry name" value="CRP FAMILY TRANSCRIPTIONAL REGULATORY PROTEIN"/>
    <property type="match status" value="1"/>
</dbReference>
<dbReference type="InterPro" id="IPR012318">
    <property type="entry name" value="HTH_CRP"/>
</dbReference>
<evidence type="ECO:0000256" key="1">
    <source>
        <dbReference type="ARBA" id="ARBA00023015"/>
    </source>
</evidence>
<dbReference type="Pfam" id="PF00027">
    <property type="entry name" value="cNMP_binding"/>
    <property type="match status" value="1"/>
</dbReference>
<dbReference type="SUPFAM" id="SSF51206">
    <property type="entry name" value="cAMP-binding domain-like"/>
    <property type="match status" value="1"/>
</dbReference>
<keyword evidence="3" id="KW-0010">Activator</keyword>
<dbReference type="InterPro" id="IPR014710">
    <property type="entry name" value="RmlC-like_jellyroll"/>
</dbReference>
<dbReference type="PANTHER" id="PTHR24567:SF26">
    <property type="entry name" value="REGULATORY PROTEIN YEIL"/>
    <property type="match status" value="1"/>
</dbReference>
<protein>
    <submittedName>
        <fullName evidence="7">Crp/Fnr family transcriptional regulator</fullName>
    </submittedName>
</protein>
<dbReference type="EMBL" id="JACXSI010000029">
    <property type="protein sequence ID" value="MBD3109181.1"/>
    <property type="molecule type" value="Genomic_DNA"/>
</dbReference>
<evidence type="ECO:0000313" key="8">
    <source>
        <dbReference type="Proteomes" id="UP000602076"/>
    </source>
</evidence>
<evidence type="ECO:0000259" key="5">
    <source>
        <dbReference type="PROSITE" id="PS50042"/>
    </source>
</evidence>
<dbReference type="AlphaFoldDB" id="A0A927CY44"/>
<name>A0A927CY44_9BACI</name>
<keyword evidence="4" id="KW-0804">Transcription</keyword>